<comment type="similarity">
    <text evidence="1 9">Belongs to the SPC25 family.</text>
</comment>
<dbReference type="CDD" id="cd23784">
    <property type="entry name" value="RWD_Spc25"/>
    <property type="match status" value="1"/>
</dbReference>
<reference evidence="13 14" key="1">
    <citation type="submission" date="2016-08" db="EMBL/GenBank/DDBJ databases">
        <title>Genomes of anaerobic fungi encode conserved fungal cellulosomes for biomass hydrolysis.</title>
        <authorList>
            <consortium name="DOE Joint Genome Institute"/>
            <person name="Haitjema C.H."/>
            <person name="Gilmore S.P."/>
            <person name="Henske J.K."/>
            <person name="Solomon K.V."/>
            <person name="De Groot R."/>
            <person name="Kuo A."/>
            <person name="Mondo S.J."/>
            <person name="Salamov A.A."/>
            <person name="Labutti K."/>
            <person name="Zhao Z."/>
            <person name="Chiniquy J."/>
            <person name="Barry K."/>
            <person name="Brewer H.M."/>
            <person name="Purvine S.O."/>
            <person name="Wright A.T."/>
            <person name="Boxma B."/>
            <person name="Van Alen T."/>
            <person name="Hackstein J.H."/>
            <person name="Baker S.E."/>
            <person name="Grigoriev I.V."/>
            <person name="O'Malley M.A."/>
        </authorList>
    </citation>
    <scope>NUCLEOTIDE SEQUENCE [LARGE SCALE GENOMIC DNA]</scope>
    <source>
        <strain evidence="14">finn</strain>
    </source>
</reference>
<dbReference type="GO" id="GO:0051301">
    <property type="term" value="P:cell division"/>
    <property type="evidence" value="ECO:0007669"/>
    <property type="project" value="UniProtKB-UniRule"/>
</dbReference>
<proteinExistence type="inferred from homology"/>
<comment type="function">
    <text evidence="9">Acts as a component of the essential kinetochore-associated NDC80 complex, which is required for chromosome segregation and spindle checkpoint activity.</text>
</comment>
<dbReference type="GO" id="GO:0007059">
    <property type="term" value="P:chromosome segregation"/>
    <property type="evidence" value="ECO:0007669"/>
    <property type="project" value="InterPro"/>
</dbReference>
<evidence type="ECO:0000256" key="11">
    <source>
        <dbReference type="SAM" id="MobiDB-lite"/>
    </source>
</evidence>
<dbReference type="InterPro" id="IPR045143">
    <property type="entry name" value="Spc25"/>
</dbReference>
<keyword evidence="2 9" id="KW-0158">Chromosome</keyword>
<sequence>MSLNTFSEENSNEIDSSNEALNIPKPQFPYDEYTEVKKIFFNNFDNWIEKKKAGIEEGKQLHLKAAFKDRAQKTEILNQMKIYENKGIEYSKALEKEREKAENLTNQLSEKKKLKFQLLSRRDELINMKKELEIRLKEKRKELEYRKMEKEEQMIKNEPELNFYENTLALKMTPIKEGIIEFAFTNINKELNSKKYYFVIDVSNKNYKILECQPKIPEINNLLDNLNDTRNLYDFIKLMRIAFINYSNN</sequence>
<feature type="domain" description="Chromosome segregation protein Spc25 C-terminal" evidence="12">
    <location>
        <begin position="176"/>
        <end position="243"/>
    </location>
</feature>
<evidence type="ECO:0000256" key="3">
    <source>
        <dbReference type="ARBA" id="ARBA00022618"/>
    </source>
</evidence>
<dbReference type="InterPro" id="IPR013255">
    <property type="entry name" value="Spc25_C"/>
</dbReference>
<feature type="region of interest" description="Disordered" evidence="11">
    <location>
        <begin position="1"/>
        <end position="23"/>
    </location>
</feature>
<evidence type="ECO:0000256" key="8">
    <source>
        <dbReference type="ARBA" id="ARBA00023328"/>
    </source>
</evidence>
<evidence type="ECO:0000256" key="1">
    <source>
        <dbReference type="ARBA" id="ARBA00006379"/>
    </source>
</evidence>
<gene>
    <name evidence="13" type="ORF">BCR36DRAFT_412826</name>
</gene>
<dbReference type="GO" id="GO:0005634">
    <property type="term" value="C:nucleus"/>
    <property type="evidence" value="ECO:0007669"/>
    <property type="project" value="UniProtKB-SubCell"/>
</dbReference>
<keyword evidence="8 9" id="KW-0137">Centromere</keyword>
<protein>
    <recommendedName>
        <fullName evidence="9">Kinetochore protein SPC25</fullName>
    </recommendedName>
</protein>
<feature type="compositionally biased region" description="Low complexity" evidence="11">
    <location>
        <begin position="7"/>
        <end position="19"/>
    </location>
</feature>
<dbReference type="PANTHER" id="PTHR14281">
    <property type="entry name" value="KINETOCHORE PROTEIN SPC25-RELATED"/>
    <property type="match status" value="1"/>
</dbReference>
<evidence type="ECO:0000256" key="10">
    <source>
        <dbReference type="SAM" id="Coils"/>
    </source>
</evidence>
<keyword evidence="5 9" id="KW-0995">Kinetochore</keyword>
<dbReference type="OrthoDB" id="6353017at2759"/>
<evidence type="ECO:0000256" key="2">
    <source>
        <dbReference type="ARBA" id="ARBA00022454"/>
    </source>
</evidence>
<dbReference type="EMBL" id="MCFH01000024">
    <property type="protein sequence ID" value="ORX49308.1"/>
    <property type="molecule type" value="Genomic_DNA"/>
</dbReference>
<dbReference type="PANTHER" id="PTHR14281:SF0">
    <property type="entry name" value="KINETOCHORE PROTEIN SPC25"/>
    <property type="match status" value="1"/>
</dbReference>
<evidence type="ECO:0000256" key="5">
    <source>
        <dbReference type="ARBA" id="ARBA00022838"/>
    </source>
</evidence>
<evidence type="ECO:0000256" key="4">
    <source>
        <dbReference type="ARBA" id="ARBA00022776"/>
    </source>
</evidence>
<reference evidence="13 14" key="2">
    <citation type="submission" date="2016-08" db="EMBL/GenBank/DDBJ databases">
        <title>Pervasive Adenine N6-methylation of Active Genes in Fungi.</title>
        <authorList>
            <consortium name="DOE Joint Genome Institute"/>
            <person name="Mondo S.J."/>
            <person name="Dannebaum R.O."/>
            <person name="Kuo R.C."/>
            <person name="Labutti K."/>
            <person name="Haridas S."/>
            <person name="Kuo A."/>
            <person name="Salamov A."/>
            <person name="Ahrendt S.R."/>
            <person name="Lipzen A."/>
            <person name="Sullivan W."/>
            <person name="Andreopoulos W.B."/>
            <person name="Clum A."/>
            <person name="Lindquist E."/>
            <person name="Daum C."/>
            <person name="Ramamoorthy G.K."/>
            <person name="Gryganskyi A."/>
            <person name="Culley D."/>
            <person name="Magnuson J.K."/>
            <person name="James T.Y."/>
            <person name="O'Malley M.A."/>
            <person name="Stajich J.E."/>
            <person name="Spatafora J.W."/>
            <person name="Visel A."/>
            <person name="Grigoriev I.V."/>
        </authorList>
    </citation>
    <scope>NUCLEOTIDE SEQUENCE [LARGE SCALE GENOMIC DNA]</scope>
    <source>
        <strain evidence="14">finn</strain>
    </source>
</reference>
<dbReference type="GO" id="GO:0031262">
    <property type="term" value="C:Ndc80 complex"/>
    <property type="evidence" value="ECO:0007669"/>
    <property type="project" value="InterPro"/>
</dbReference>
<keyword evidence="3 9" id="KW-0132">Cell division</keyword>
<comment type="caution">
    <text evidence="13">The sequence shown here is derived from an EMBL/GenBank/DDBJ whole genome shotgun (WGS) entry which is preliminary data.</text>
</comment>
<dbReference type="Gene3D" id="3.30.457.50">
    <property type="entry name" value="Chromosome segregation protein Spc25"/>
    <property type="match status" value="1"/>
</dbReference>
<dbReference type="Pfam" id="PF08234">
    <property type="entry name" value="Spindle_Spc25"/>
    <property type="match status" value="1"/>
</dbReference>
<dbReference type="STRING" id="1754191.A0A1Y1V808"/>
<dbReference type="FunFam" id="3.30.457.50:FF:000001">
    <property type="entry name" value="Probable kinetochore protein spc25"/>
    <property type="match status" value="1"/>
</dbReference>
<organism evidence="13 14">
    <name type="scientific">Piromyces finnis</name>
    <dbReference type="NCBI Taxonomy" id="1754191"/>
    <lineage>
        <taxon>Eukaryota</taxon>
        <taxon>Fungi</taxon>
        <taxon>Fungi incertae sedis</taxon>
        <taxon>Chytridiomycota</taxon>
        <taxon>Chytridiomycota incertae sedis</taxon>
        <taxon>Neocallimastigomycetes</taxon>
        <taxon>Neocallimastigales</taxon>
        <taxon>Neocallimastigaceae</taxon>
        <taxon>Piromyces</taxon>
    </lineage>
</organism>
<evidence type="ECO:0000313" key="13">
    <source>
        <dbReference type="EMBL" id="ORX49308.1"/>
    </source>
</evidence>
<evidence type="ECO:0000259" key="12">
    <source>
        <dbReference type="Pfam" id="PF08234"/>
    </source>
</evidence>
<keyword evidence="4 9" id="KW-0498">Mitosis</keyword>
<keyword evidence="14" id="KW-1185">Reference proteome</keyword>
<evidence type="ECO:0000256" key="7">
    <source>
        <dbReference type="ARBA" id="ARBA00023306"/>
    </source>
</evidence>
<keyword evidence="9" id="KW-0539">Nucleus</keyword>
<evidence type="ECO:0000313" key="14">
    <source>
        <dbReference type="Proteomes" id="UP000193719"/>
    </source>
</evidence>
<dbReference type="AlphaFoldDB" id="A0A1Y1V808"/>
<comment type="subunit">
    <text evidence="9">Component of the NDC80 complex.</text>
</comment>
<keyword evidence="6 10" id="KW-0175">Coiled coil</keyword>
<keyword evidence="7 9" id="KW-0131">Cell cycle</keyword>
<dbReference type="Proteomes" id="UP000193719">
    <property type="component" value="Unassembled WGS sequence"/>
</dbReference>
<evidence type="ECO:0000256" key="9">
    <source>
        <dbReference type="RuleBase" id="RU367150"/>
    </source>
</evidence>
<feature type="coiled-coil region" evidence="10">
    <location>
        <begin position="87"/>
        <end position="158"/>
    </location>
</feature>
<evidence type="ECO:0000256" key="6">
    <source>
        <dbReference type="ARBA" id="ARBA00023054"/>
    </source>
</evidence>
<name>A0A1Y1V808_9FUNG</name>
<comment type="subcellular location">
    <subcellularLocation>
        <location evidence="9">Nucleus</location>
    </subcellularLocation>
    <subcellularLocation>
        <location evidence="9">Chromosome</location>
        <location evidence="9">Centromere</location>
        <location evidence="9">Kinetochore</location>
    </subcellularLocation>
</comment>
<accession>A0A1Y1V808</accession>